<evidence type="ECO:0000256" key="1">
    <source>
        <dbReference type="SAM" id="MobiDB-lite"/>
    </source>
</evidence>
<accession>F4RS77</accession>
<reference evidence="3" key="1">
    <citation type="journal article" date="2011" name="Proc. Natl. Acad. Sci. U.S.A.">
        <title>Obligate biotrophy features unraveled by the genomic analysis of rust fungi.</title>
        <authorList>
            <person name="Duplessis S."/>
            <person name="Cuomo C.A."/>
            <person name="Lin Y.-C."/>
            <person name="Aerts A."/>
            <person name="Tisserant E."/>
            <person name="Veneault-Fourrey C."/>
            <person name="Joly D.L."/>
            <person name="Hacquard S."/>
            <person name="Amselem J."/>
            <person name="Cantarel B.L."/>
            <person name="Chiu R."/>
            <person name="Coutinho P.M."/>
            <person name="Feau N."/>
            <person name="Field M."/>
            <person name="Frey P."/>
            <person name="Gelhaye E."/>
            <person name="Goldberg J."/>
            <person name="Grabherr M.G."/>
            <person name="Kodira C.D."/>
            <person name="Kohler A."/>
            <person name="Kuees U."/>
            <person name="Lindquist E.A."/>
            <person name="Lucas S.M."/>
            <person name="Mago R."/>
            <person name="Mauceli E."/>
            <person name="Morin E."/>
            <person name="Murat C."/>
            <person name="Pangilinan J.L."/>
            <person name="Park R."/>
            <person name="Pearson M."/>
            <person name="Quesneville H."/>
            <person name="Rouhier N."/>
            <person name="Sakthikumar S."/>
            <person name="Salamov A.A."/>
            <person name="Schmutz J."/>
            <person name="Selles B."/>
            <person name="Shapiro H."/>
            <person name="Tanguay P."/>
            <person name="Tuskan G.A."/>
            <person name="Henrissat B."/>
            <person name="Van de Peer Y."/>
            <person name="Rouze P."/>
            <person name="Ellis J.G."/>
            <person name="Dodds P.N."/>
            <person name="Schein J.E."/>
            <person name="Zhong S."/>
            <person name="Hamelin R.C."/>
            <person name="Grigoriev I.V."/>
            <person name="Szabo L.J."/>
            <person name="Martin F."/>
        </authorList>
    </citation>
    <scope>NUCLEOTIDE SEQUENCE [LARGE SCALE GENOMIC DNA]</scope>
    <source>
        <strain evidence="3">98AG31 / pathotype 3-4-7</strain>
    </source>
</reference>
<feature type="compositionally biased region" description="Polar residues" evidence="1">
    <location>
        <begin position="17"/>
        <end position="26"/>
    </location>
</feature>
<protein>
    <submittedName>
        <fullName evidence="2">Uncharacterized protein</fullName>
    </submittedName>
</protein>
<feature type="region of interest" description="Disordered" evidence="1">
    <location>
        <begin position="505"/>
        <end position="548"/>
    </location>
</feature>
<gene>
    <name evidence="2" type="ORF">MELLADRAFT_88567</name>
</gene>
<feature type="compositionally biased region" description="Basic residues" evidence="1">
    <location>
        <begin position="1"/>
        <end position="12"/>
    </location>
</feature>
<dbReference type="InParanoid" id="F4RS77"/>
<evidence type="ECO:0000313" key="2">
    <source>
        <dbReference type="EMBL" id="EGG04808.1"/>
    </source>
</evidence>
<dbReference type="HOGENOM" id="CLU_026101_0_0_1"/>
<dbReference type="GeneID" id="18934922"/>
<dbReference type="KEGG" id="mlr:MELLADRAFT_88567"/>
<feature type="region of interest" description="Disordered" evidence="1">
    <location>
        <begin position="1"/>
        <end position="60"/>
    </location>
</feature>
<keyword evidence="3" id="KW-1185">Reference proteome</keyword>
<organism evidence="3">
    <name type="scientific">Melampsora larici-populina (strain 98AG31 / pathotype 3-4-7)</name>
    <name type="common">Poplar leaf rust fungus</name>
    <dbReference type="NCBI Taxonomy" id="747676"/>
    <lineage>
        <taxon>Eukaryota</taxon>
        <taxon>Fungi</taxon>
        <taxon>Dikarya</taxon>
        <taxon>Basidiomycota</taxon>
        <taxon>Pucciniomycotina</taxon>
        <taxon>Pucciniomycetes</taxon>
        <taxon>Pucciniales</taxon>
        <taxon>Melampsoraceae</taxon>
        <taxon>Melampsora</taxon>
    </lineage>
</organism>
<dbReference type="EMBL" id="GL883116">
    <property type="protein sequence ID" value="EGG04808.1"/>
    <property type="molecule type" value="Genomic_DNA"/>
</dbReference>
<proteinExistence type="predicted"/>
<dbReference type="VEuPathDB" id="FungiDB:MELLADRAFT_88567"/>
<feature type="region of interest" description="Disordered" evidence="1">
    <location>
        <begin position="364"/>
        <end position="388"/>
    </location>
</feature>
<sequence length="548" mass="61524">MPTRPGNRRKRQAASPAPSSIQNSVDKASLPTPIPTVHRRRIAESQNQANTSNKRKRARISNDEDFTVDIEEEIETDLNPEEPTNTQTDVTPTISNYRKLGMEWGIARAEQYLADLKLPKNNRPSSNGLFEAQGLQSAYETDKTMLCIVLKVSRRVLDEALLEGPLACKPNMYTNYQTYSNVATKTAMPPKGVSLGFQERNRLVGSTWSTYVDEEQAVFKPQYFERLCVATSEAYALTTTPLGISASVAVQHNTPPPVSNPSPSKKSKLMSQSLNAWSTYRKSHATSTREDFGGTLEISRVVRQLNILKNHFNLNFHLLMACWNPATTTARALFQVEHTSCNRWARQQEKQHLLEKFTFESTRAPQHLRTQRPDSKPQTDSAARQAEKRSELAKALNGLIVPYLCGGYQGKGDAHPKCPNLREAFATKTFRGDVALSFNRTLNSQVTDLMISKGPGCLTNDEVEAWFNDIQSKRYTVIIDETNTKKKTNEKKRKRKNRHTLTAEEAALDDNPIPDLDCKSNSSQGNSSLESVQILEQLTGFEHHPSNN</sequence>
<name>F4RS77_MELLP</name>
<dbReference type="Proteomes" id="UP000001072">
    <property type="component" value="Unassembled WGS sequence"/>
</dbReference>
<evidence type="ECO:0000313" key="3">
    <source>
        <dbReference type="Proteomes" id="UP000001072"/>
    </source>
</evidence>
<dbReference type="RefSeq" id="XP_007411899.1">
    <property type="nucleotide sequence ID" value="XM_007411837.1"/>
</dbReference>
<feature type="compositionally biased region" description="Low complexity" evidence="1">
    <location>
        <begin position="520"/>
        <end position="531"/>
    </location>
</feature>
<dbReference type="AlphaFoldDB" id="F4RS77"/>